<protein>
    <recommendedName>
        <fullName evidence="7 18">Phosphatidate cytidylyltransferase</fullName>
        <ecNumber evidence="6 18">2.7.7.41</ecNumber>
    </recommendedName>
</protein>
<evidence type="ECO:0000256" key="19">
    <source>
        <dbReference type="SAM" id="Phobius"/>
    </source>
</evidence>
<evidence type="ECO:0000256" key="3">
    <source>
        <dbReference type="ARBA" id="ARBA00005119"/>
    </source>
</evidence>
<evidence type="ECO:0000256" key="8">
    <source>
        <dbReference type="ARBA" id="ARBA00022475"/>
    </source>
</evidence>
<evidence type="ECO:0000256" key="16">
    <source>
        <dbReference type="ARBA" id="ARBA00023209"/>
    </source>
</evidence>
<comment type="pathway">
    <text evidence="3 18">Phospholipid metabolism; CDP-diacylglycerol biosynthesis; CDP-diacylglycerol from sn-glycerol 3-phosphate: step 3/3.</text>
</comment>
<keyword evidence="12 18" id="KW-0548">Nucleotidyltransferase</keyword>
<dbReference type="EMBL" id="DXHL01000013">
    <property type="protein sequence ID" value="HIW10328.1"/>
    <property type="molecule type" value="Genomic_DNA"/>
</dbReference>
<dbReference type="Pfam" id="PF01148">
    <property type="entry name" value="CTP_transf_1"/>
    <property type="match status" value="1"/>
</dbReference>
<evidence type="ECO:0000313" key="20">
    <source>
        <dbReference type="EMBL" id="HIW10328.1"/>
    </source>
</evidence>
<comment type="caution">
    <text evidence="20">The sequence shown here is derived from an EMBL/GenBank/DDBJ whole genome shotgun (WGS) entry which is preliminary data.</text>
</comment>
<evidence type="ECO:0000256" key="5">
    <source>
        <dbReference type="ARBA" id="ARBA00010185"/>
    </source>
</evidence>
<feature type="transmembrane region" description="Helical" evidence="19">
    <location>
        <begin position="95"/>
        <end position="114"/>
    </location>
</feature>
<evidence type="ECO:0000256" key="2">
    <source>
        <dbReference type="ARBA" id="ARBA00004651"/>
    </source>
</evidence>
<evidence type="ECO:0000256" key="18">
    <source>
        <dbReference type="RuleBase" id="RU003938"/>
    </source>
</evidence>
<feature type="transmembrane region" description="Helical" evidence="19">
    <location>
        <begin position="7"/>
        <end position="28"/>
    </location>
</feature>
<keyword evidence="9" id="KW-0444">Lipid biosynthesis</keyword>
<keyword evidence="10 18" id="KW-0808">Transferase</keyword>
<gene>
    <name evidence="20" type="ORF">H9888_02390</name>
</gene>
<keyword evidence="13 19" id="KW-1133">Transmembrane helix</keyword>
<name>A0A9D1QC14_9BACT</name>
<dbReference type="EC" id="2.7.7.41" evidence="6 18"/>
<reference evidence="20" key="2">
    <citation type="submission" date="2021-04" db="EMBL/GenBank/DDBJ databases">
        <authorList>
            <person name="Gilroy R."/>
        </authorList>
    </citation>
    <scope>NUCLEOTIDE SEQUENCE</scope>
    <source>
        <strain evidence="20">ChiBcec15-1070</strain>
    </source>
</reference>
<evidence type="ECO:0000313" key="21">
    <source>
        <dbReference type="Proteomes" id="UP000823926"/>
    </source>
</evidence>
<evidence type="ECO:0000256" key="7">
    <source>
        <dbReference type="ARBA" id="ARBA00019373"/>
    </source>
</evidence>
<comment type="similarity">
    <text evidence="5 18">Belongs to the CDS family.</text>
</comment>
<keyword evidence="16" id="KW-0594">Phospholipid biosynthesis</keyword>
<reference evidence="20" key="1">
    <citation type="journal article" date="2021" name="PeerJ">
        <title>Extensive microbial diversity within the chicken gut microbiome revealed by metagenomics and culture.</title>
        <authorList>
            <person name="Gilroy R."/>
            <person name="Ravi A."/>
            <person name="Getino M."/>
            <person name="Pursley I."/>
            <person name="Horton D.L."/>
            <person name="Alikhan N.F."/>
            <person name="Baker D."/>
            <person name="Gharbi K."/>
            <person name="Hall N."/>
            <person name="Watson M."/>
            <person name="Adriaenssens E.M."/>
            <person name="Foster-Nyarko E."/>
            <person name="Jarju S."/>
            <person name="Secka A."/>
            <person name="Antonio M."/>
            <person name="Oren A."/>
            <person name="Chaudhuri R.R."/>
            <person name="La Ragione R."/>
            <person name="Hildebrand F."/>
            <person name="Pallen M.J."/>
        </authorList>
    </citation>
    <scope>NUCLEOTIDE SEQUENCE</scope>
    <source>
        <strain evidence="20">ChiBcec15-1070</strain>
    </source>
</reference>
<evidence type="ECO:0000256" key="10">
    <source>
        <dbReference type="ARBA" id="ARBA00022679"/>
    </source>
</evidence>
<dbReference type="GO" id="GO:0005886">
    <property type="term" value="C:plasma membrane"/>
    <property type="evidence" value="ECO:0007669"/>
    <property type="project" value="UniProtKB-SubCell"/>
</dbReference>
<keyword evidence="15 19" id="KW-0472">Membrane</keyword>
<keyword evidence="17" id="KW-1208">Phospholipid metabolism</keyword>
<dbReference type="PANTHER" id="PTHR46382:SF1">
    <property type="entry name" value="PHOSPHATIDATE CYTIDYLYLTRANSFERASE"/>
    <property type="match status" value="1"/>
</dbReference>
<comment type="pathway">
    <text evidence="4">Lipid metabolism.</text>
</comment>
<evidence type="ECO:0000256" key="4">
    <source>
        <dbReference type="ARBA" id="ARBA00005189"/>
    </source>
</evidence>
<keyword evidence="8" id="KW-1003">Cell membrane</keyword>
<feature type="transmembrane region" description="Helical" evidence="19">
    <location>
        <begin position="181"/>
        <end position="198"/>
    </location>
</feature>
<evidence type="ECO:0000256" key="15">
    <source>
        <dbReference type="ARBA" id="ARBA00023136"/>
    </source>
</evidence>
<feature type="transmembrane region" description="Helical" evidence="19">
    <location>
        <begin position="135"/>
        <end position="153"/>
    </location>
</feature>
<evidence type="ECO:0000256" key="6">
    <source>
        <dbReference type="ARBA" id="ARBA00012487"/>
    </source>
</evidence>
<feature type="transmembrane region" description="Helical" evidence="19">
    <location>
        <begin position="40"/>
        <end position="59"/>
    </location>
</feature>
<evidence type="ECO:0000256" key="1">
    <source>
        <dbReference type="ARBA" id="ARBA00001698"/>
    </source>
</evidence>
<feature type="transmembrane region" description="Helical" evidence="19">
    <location>
        <begin position="71"/>
        <end position="89"/>
    </location>
</feature>
<evidence type="ECO:0000256" key="13">
    <source>
        <dbReference type="ARBA" id="ARBA00022989"/>
    </source>
</evidence>
<comment type="subcellular location">
    <subcellularLocation>
        <location evidence="2">Cell membrane</location>
        <topology evidence="2">Multi-pass membrane protein</topology>
    </subcellularLocation>
</comment>
<dbReference type="PROSITE" id="PS01315">
    <property type="entry name" value="CDS"/>
    <property type="match status" value="1"/>
</dbReference>
<dbReference type="Proteomes" id="UP000823926">
    <property type="component" value="Unassembled WGS sequence"/>
</dbReference>
<evidence type="ECO:0000256" key="12">
    <source>
        <dbReference type="ARBA" id="ARBA00022695"/>
    </source>
</evidence>
<dbReference type="InterPro" id="IPR000374">
    <property type="entry name" value="PC_trans"/>
</dbReference>
<evidence type="ECO:0000256" key="11">
    <source>
        <dbReference type="ARBA" id="ARBA00022692"/>
    </source>
</evidence>
<dbReference type="GO" id="GO:0004605">
    <property type="term" value="F:phosphatidate cytidylyltransferase activity"/>
    <property type="evidence" value="ECO:0007669"/>
    <property type="project" value="UniProtKB-EC"/>
</dbReference>
<organism evidence="20 21">
    <name type="scientific">Candidatus Rikenella faecigallinarum</name>
    <dbReference type="NCBI Taxonomy" id="2838745"/>
    <lineage>
        <taxon>Bacteria</taxon>
        <taxon>Pseudomonadati</taxon>
        <taxon>Bacteroidota</taxon>
        <taxon>Bacteroidia</taxon>
        <taxon>Bacteroidales</taxon>
        <taxon>Rikenellaceae</taxon>
        <taxon>Rikenella</taxon>
    </lineage>
</organism>
<sequence length="246" mass="26861">MKANSLFIRTLSGLVLVLVMVGMTLAWYDPATGIPGWTFYLLWSVVGILSLAEFWRLLAQHRDAVGLQRTFWVWALLGTLYIAQAFLLIQTIDPMMVVTLMTVVWLSDTGAYLVGSAIGQHKMAPVISPKKTWEGFAGGLLFAVATALVWYALDWSKQFDGAILTWGAEAYDSHVVYSLKWAGLGVIIGLAATAGDLIESKFKRIIGVKDSGRIIPGHGGMLDRFDALLLAVPVAWGYVRLTGLLG</sequence>
<dbReference type="GO" id="GO:0016024">
    <property type="term" value="P:CDP-diacylglycerol biosynthetic process"/>
    <property type="evidence" value="ECO:0007669"/>
    <property type="project" value="TreeGrafter"/>
</dbReference>
<accession>A0A9D1QC14</accession>
<evidence type="ECO:0000256" key="14">
    <source>
        <dbReference type="ARBA" id="ARBA00023098"/>
    </source>
</evidence>
<dbReference type="PANTHER" id="PTHR46382">
    <property type="entry name" value="PHOSPHATIDATE CYTIDYLYLTRANSFERASE"/>
    <property type="match status" value="1"/>
</dbReference>
<evidence type="ECO:0000256" key="9">
    <source>
        <dbReference type="ARBA" id="ARBA00022516"/>
    </source>
</evidence>
<proteinExistence type="inferred from homology"/>
<dbReference type="AlphaFoldDB" id="A0A9D1QC14"/>
<evidence type="ECO:0000256" key="17">
    <source>
        <dbReference type="ARBA" id="ARBA00023264"/>
    </source>
</evidence>
<keyword evidence="11 18" id="KW-0812">Transmembrane</keyword>
<comment type="catalytic activity">
    <reaction evidence="1 18">
        <text>a 1,2-diacyl-sn-glycero-3-phosphate + CTP + H(+) = a CDP-1,2-diacyl-sn-glycerol + diphosphate</text>
        <dbReference type="Rhea" id="RHEA:16229"/>
        <dbReference type="ChEBI" id="CHEBI:15378"/>
        <dbReference type="ChEBI" id="CHEBI:33019"/>
        <dbReference type="ChEBI" id="CHEBI:37563"/>
        <dbReference type="ChEBI" id="CHEBI:58332"/>
        <dbReference type="ChEBI" id="CHEBI:58608"/>
        <dbReference type="EC" id="2.7.7.41"/>
    </reaction>
</comment>
<keyword evidence="14" id="KW-0443">Lipid metabolism</keyword>